<dbReference type="GO" id="GO:0003755">
    <property type="term" value="F:peptidyl-prolyl cis-trans isomerase activity"/>
    <property type="evidence" value="ECO:0007669"/>
    <property type="project" value="UniProtKB-KW"/>
</dbReference>
<dbReference type="STRING" id="106004.A0A1Y2G1I8"/>
<dbReference type="InterPro" id="IPR043170">
    <property type="entry name" value="PTPA_C_lid"/>
</dbReference>
<evidence type="ECO:0000256" key="2">
    <source>
        <dbReference type="ARBA" id="ARBA00004496"/>
    </source>
</evidence>
<evidence type="ECO:0000256" key="8">
    <source>
        <dbReference type="RuleBase" id="RU361210"/>
    </source>
</evidence>
<dbReference type="EMBL" id="MCGR01000005">
    <property type="protein sequence ID" value="ORY89822.1"/>
    <property type="molecule type" value="Genomic_DNA"/>
</dbReference>
<dbReference type="InterPro" id="IPR004327">
    <property type="entry name" value="Phstyr_phstse_ac"/>
</dbReference>
<keyword evidence="5 8" id="KW-0697">Rotamase</keyword>
<proteinExistence type="inferred from homology"/>
<comment type="catalytic activity">
    <reaction evidence="1 8">
        <text>[protein]-peptidylproline (omega=180) = [protein]-peptidylproline (omega=0)</text>
        <dbReference type="Rhea" id="RHEA:16237"/>
        <dbReference type="Rhea" id="RHEA-COMP:10747"/>
        <dbReference type="Rhea" id="RHEA-COMP:10748"/>
        <dbReference type="ChEBI" id="CHEBI:83833"/>
        <dbReference type="ChEBI" id="CHEBI:83834"/>
        <dbReference type="EC" id="5.2.1.8"/>
    </reaction>
</comment>
<keyword evidence="4 8" id="KW-0963">Cytoplasm</keyword>
<evidence type="ECO:0000256" key="3">
    <source>
        <dbReference type="ARBA" id="ARBA00011019"/>
    </source>
</evidence>
<evidence type="ECO:0000256" key="4">
    <source>
        <dbReference type="ARBA" id="ARBA00022490"/>
    </source>
</evidence>
<dbReference type="InParanoid" id="A0A1Y2G1I8"/>
<feature type="compositionally biased region" description="Basic and acidic residues" evidence="9">
    <location>
        <begin position="1"/>
        <end position="12"/>
    </location>
</feature>
<dbReference type="AlphaFoldDB" id="A0A1Y2G1I8"/>
<dbReference type="FunFam" id="1.20.120.1150:FF:000002">
    <property type="entry name" value="Serine/threonine-protein phosphatase 2A activator"/>
    <property type="match status" value="1"/>
</dbReference>
<accession>A0A1Y2G1I8</accession>
<feature type="region of interest" description="Disordered" evidence="9">
    <location>
        <begin position="1"/>
        <end position="20"/>
    </location>
</feature>
<dbReference type="OrthoDB" id="16120at2759"/>
<keyword evidence="6 8" id="KW-0413">Isomerase</keyword>
<sequence>MSHDHDHDHEHSATSPTAPTKRIISRAHLQSFLDSPTHQDLVNFLEELNESVVGHKLTEEVKESEAVKSLLDVLGEVEQTVKDTPPVDNGKSRFGNPAFQTFYDRIAEKAKKLHESIPGLPEDRIDELSTYFCESWGNRTRVDYGSGMELNFICWLLCLRKLGVIEKEDDRALVSRVFWKYMTVARLLQTEYWLEPAGSHGAQGLDDYHFAVFIFGSAQLRGHKHLRPKAIHDNDILEEFSKDYMYLSYVQYINSIKTASLRWHSPMLDDISGVKTWDKLNSGMLKMYKAEVLAKLPVAQHFLFGSLLPYPASADTLEAEPEAGVTKDEHGHIHVRGEGFGDCCGIPIPSAFAAAEDLRKREAAGAIRRIPFD</sequence>
<dbReference type="GO" id="GO:0000159">
    <property type="term" value="C:protein phosphatase type 2A complex"/>
    <property type="evidence" value="ECO:0007669"/>
    <property type="project" value="TreeGrafter"/>
</dbReference>
<comment type="function">
    <text evidence="7">PPIases accelerate the folding of proteins. It catalyzes the cis-trans isomerization of proline imidic peptide bonds in oligopeptides. Acts as a regulatory subunit for PP2A-like phosphatases modulating their activity or substrate specificity, probably by inducing a conformational change in the catalytic subunit, a direct target of the PPIase. Can reactivate inactive phosphatase PP2A-phosphatase methylesterase complexes (PP2Ai) in presence of ATP and Mg(2+) by dissociating the inactive form from the complex.</text>
</comment>
<dbReference type="EC" id="5.2.1.8" evidence="8"/>
<evidence type="ECO:0000313" key="11">
    <source>
        <dbReference type="Proteomes" id="UP000193467"/>
    </source>
</evidence>
<evidence type="ECO:0000256" key="9">
    <source>
        <dbReference type="SAM" id="MobiDB-lite"/>
    </source>
</evidence>
<keyword evidence="11" id="KW-1185">Reference proteome</keyword>
<dbReference type="SUPFAM" id="SSF140984">
    <property type="entry name" value="PTPA-like"/>
    <property type="match status" value="1"/>
</dbReference>
<dbReference type="GO" id="GO:0007052">
    <property type="term" value="P:mitotic spindle organization"/>
    <property type="evidence" value="ECO:0007669"/>
    <property type="project" value="TreeGrafter"/>
</dbReference>
<name>A0A1Y2G1I8_9BASI</name>
<organism evidence="10 11">
    <name type="scientific">Leucosporidium creatinivorum</name>
    <dbReference type="NCBI Taxonomy" id="106004"/>
    <lineage>
        <taxon>Eukaryota</taxon>
        <taxon>Fungi</taxon>
        <taxon>Dikarya</taxon>
        <taxon>Basidiomycota</taxon>
        <taxon>Pucciniomycotina</taxon>
        <taxon>Microbotryomycetes</taxon>
        <taxon>Leucosporidiales</taxon>
        <taxon>Leucosporidium</taxon>
    </lineage>
</organism>
<evidence type="ECO:0000256" key="7">
    <source>
        <dbReference type="ARBA" id="ARBA00025287"/>
    </source>
</evidence>
<dbReference type="GO" id="GO:0005634">
    <property type="term" value="C:nucleus"/>
    <property type="evidence" value="ECO:0007669"/>
    <property type="project" value="TreeGrafter"/>
</dbReference>
<dbReference type="PIRSF" id="PIRSF016325">
    <property type="entry name" value="Phstyr_phstse_ac"/>
    <property type="match status" value="1"/>
</dbReference>
<dbReference type="PANTHER" id="PTHR10012:SF5">
    <property type="entry name" value="SERINE_THREONINE-PROTEIN PHOSPHATASE 2A ACTIVATOR 2"/>
    <property type="match status" value="1"/>
</dbReference>
<protein>
    <recommendedName>
        <fullName evidence="8">Serine/threonine-protein phosphatase 2A activator</fullName>
        <ecNumber evidence="8">5.2.1.8</ecNumber>
    </recommendedName>
    <alternativeName>
        <fullName evidence="8">Phosphotyrosyl phosphatase activator</fullName>
    </alternativeName>
</protein>
<dbReference type="Pfam" id="PF03095">
    <property type="entry name" value="PTPA"/>
    <property type="match status" value="1"/>
</dbReference>
<dbReference type="PANTHER" id="PTHR10012">
    <property type="entry name" value="SERINE/THREONINE-PROTEIN PHOSPHATASE 2A REGULATORY SUBUNIT B"/>
    <property type="match status" value="1"/>
</dbReference>
<dbReference type="Proteomes" id="UP000193467">
    <property type="component" value="Unassembled WGS sequence"/>
</dbReference>
<dbReference type="FunCoup" id="A0A1Y2G1I8">
    <property type="interactions" value="55"/>
</dbReference>
<dbReference type="GO" id="GO:0005737">
    <property type="term" value="C:cytoplasm"/>
    <property type="evidence" value="ECO:0007669"/>
    <property type="project" value="UniProtKB-SubCell"/>
</dbReference>
<evidence type="ECO:0000256" key="6">
    <source>
        <dbReference type="ARBA" id="ARBA00023235"/>
    </source>
</evidence>
<gene>
    <name evidence="10" type="ORF">BCR35DRAFT_300329</name>
</gene>
<comment type="similarity">
    <text evidence="3 8">Belongs to the PTPA-type PPIase family.</text>
</comment>
<comment type="subcellular location">
    <subcellularLocation>
        <location evidence="2 8">Cytoplasm</location>
    </subcellularLocation>
</comment>
<dbReference type="InterPro" id="IPR037218">
    <property type="entry name" value="PTPA_sf"/>
</dbReference>
<comment type="caution">
    <text evidence="10">The sequence shown here is derived from an EMBL/GenBank/DDBJ whole genome shotgun (WGS) entry which is preliminary data.</text>
</comment>
<evidence type="ECO:0000256" key="1">
    <source>
        <dbReference type="ARBA" id="ARBA00000971"/>
    </source>
</evidence>
<evidence type="ECO:0000256" key="5">
    <source>
        <dbReference type="ARBA" id="ARBA00023110"/>
    </source>
</evidence>
<dbReference type="Gene3D" id="1.20.120.1150">
    <property type="match status" value="1"/>
</dbReference>
<evidence type="ECO:0000313" key="10">
    <source>
        <dbReference type="EMBL" id="ORY89822.1"/>
    </source>
</evidence>
<dbReference type="CDD" id="cd04087">
    <property type="entry name" value="PTPA"/>
    <property type="match status" value="1"/>
</dbReference>
<dbReference type="GO" id="GO:0008160">
    <property type="term" value="F:protein tyrosine phosphatase activator activity"/>
    <property type="evidence" value="ECO:0007669"/>
    <property type="project" value="TreeGrafter"/>
</dbReference>
<reference evidence="10 11" key="1">
    <citation type="submission" date="2016-07" db="EMBL/GenBank/DDBJ databases">
        <title>Pervasive Adenine N6-methylation of Active Genes in Fungi.</title>
        <authorList>
            <consortium name="DOE Joint Genome Institute"/>
            <person name="Mondo S.J."/>
            <person name="Dannebaum R.O."/>
            <person name="Kuo R.C."/>
            <person name="Labutti K."/>
            <person name="Haridas S."/>
            <person name="Kuo A."/>
            <person name="Salamov A."/>
            <person name="Ahrendt S.R."/>
            <person name="Lipzen A."/>
            <person name="Sullivan W."/>
            <person name="Andreopoulos W.B."/>
            <person name="Clum A."/>
            <person name="Lindquist E."/>
            <person name="Daum C."/>
            <person name="Ramamoorthy G.K."/>
            <person name="Gryganskyi A."/>
            <person name="Culley D."/>
            <person name="Magnuson J.K."/>
            <person name="James T.Y."/>
            <person name="O'Malley M.A."/>
            <person name="Stajich J.E."/>
            <person name="Spatafora J.W."/>
            <person name="Visel A."/>
            <person name="Grigoriev I.V."/>
        </authorList>
    </citation>
    <scope>NUCLEOTIDE SEQUENCE [LARGE SCALE GENOMIC DNA]</scope>
    <source>
        <strain evidence="10 11">62-1032</strain>
    </source>
</reference>